<dbReference type="KEGG" id="tasa:A1Q1_00299"/>
<name>J8TYV9_TRIAS</name>
<dbReference type="AlphaFoldDB" id="J8TYV9"/>
<dbReference type="GeneID" id="25983813"/>
<proteinExistence type="predicted"/>
<sequence length="229" mass="24534">MSTTPTQDELADFLLSCRFDEGEEVRAFLKTYGAEGLKAAKDERGNTALHMACGNGHLGEVERERAVESRSDDKVAEVDITDVLNALLEVAPAELLQQTNEAGSPPVHWAVMNNHVACVQALVDVPEERGGGLPLLKVSPAPAKLMPQKNAAGRDAFDEAVFAGEGKEEVAGWIEGYVWKAEGGKDDGKESTEQTEEVTLKMGDTSGEGAVTEEVDLSAHTEALKVEDK</sequence>
<dbReference type="OrthoDB" id="10057496at2759"/>
<feature type="compositionally biased region" description="Basic and acidic residues" evidence="1">
    <location>
        <begin position="217"/>
        <end position="229"/>
    </location>
</feature>
<dbReference type="EMBL" id="ALBS01000010">
    <property type="protein sequence ID" value="EJT52985.1"/>
    <property type="molecule type" value="Genomic_DNA"/>
</dbReference>
<dbReference type="HOGENOM" id="CLU_000134_20_1_1"/>
<dbReference type="VEuPathDB" id="FungiDB:A1Q1_00299"/>
<dbReference type="InterPro" id="IPR036770">
    <property type="entry name" value="Ankyrin_rpt-contain_sf"/>
</dbReference>
<evidence type="ECO:0000313" key="3">
    <source>
        <dbReference type="Proteomes" id="UP000002748"/>
    </source>
</evidence>
<dbReference type="RefSeq" id="XP_014184472.1">
    <property type="nucleotide sequence ID" value="XM_014328997.1"/>
</dbReference>
<dbReference type="Proteomes" id="UP000002748">
    <property type="component" value="Unassembled WGS sequence"/>
</dbReference>
<gene>
    <name evidence="2" type="ORF">A1Q1_00299</name>
</gene>
<dbReference type="SUPFAM" id="SSF48403">
    <property type="entry name" value="Ankyrin repeat"/>
    <property type="match status" value="1"/>
</dbReference>
<feature type="region of interest" description="Disordered" evidence="1">
    <location>
        <begin position="182"/>
        <end position="229"/>
    </location>
</feature>
<organism evidence="2 3">
    <name type="scientific">Trichosporon asahii var. asahii (strain ATCC 90039 / CBS 2479 / JCM 2466 / KCTC 7840 / NBRC 103889/ NCYC 2677 / UAMH 7654)</name>
    <name type="common">Yeast</name>
    <dbReference type="NCBI Taxonomy" id="1186058"/>
    <lineage>
        <taxon>Eukaryota</taxon>
        <taxon>Fungi</taxon>
        <taxon>Dikarya</taxon>
        <taxon>Basidiomycota</taxon>
        <taxon>Agaricomycotina</taxon>
        <taxon>Tremellomycetes</taxon>
        <taxon>Trichosporonales</taxon>
        <taxon>Trichosporonaceae</taxon>
        <taxon>Trichosporon</taxon>
    </lineage>
</organism>
<protein>
    <submittedName>
        <fullName evidence="2">Cytoplasm protein</fullName>
    </submittedName>
</protein>
<dbReference type="Pfam" id="PF00023">
    <property type="entry name" value="Ank"/>
    <property type="match status" value="2"/>
</dbReference>
<accession>J8TYV9</accession>
<evidence type="ECO:0000313" key="2">
    <source>
        <dbReference type="EMBL" id="EJT52985.1"/>
    </source>
</evidence>
<comment type="caution">
    <text evidence="2">The sequence shown here is derived from an EMBL/GenBank/DDBJ whole genome shotgun (WGS) entry which is preliminary data.</text>
</comment>
<reference evidence="2 3" key="1">
    <citation type="journal article" date="2012" name="Eukaryot. Cell">
        <title>Draft genome sequence of CBS 2479, the standard type strain of Trichosporon asahii.</title>
        <authorList>
            <person name="Yang R.Y."/>
            <person name="Li H.T."/>
            <person name="Zhu H."/>
            <person name="Zhou G.P."/>
            <person name="Wang M."/>
            <person name="Wang L."/>
        </authorList>
    </citation>
    <scope>NUCLEOTIDE SEQUENCE [LARGE SCALE GENOMIC DNA]</scope>
    <source>
        <strain evidence="3">ATCC 90039 / CBS 2479 / JCM 2466 / KCTC 7840 / NCYC 2677 / UAMH 7654</strain>
    </source>
</reference>
<dbReference type="InterPro" id="IPR002110">
    <property type="entry name" value="Ankyrin_rpt"/>
</dbReference>
<evidence type="ECO:0000256" key="1">
    <source>
        <dbReference type="SAM" id="MobiDB-lite"/>
    </source>
</evidence>
<dbReference type="Gene3D" id="1.25.40.20">
    <property type="entry name" value="Ankyrin repeat-containing domain"/>
    <property type="match status" value="1"/>
</dbReference>
<feature type="compositionally biased region" description="Basic and acidic residues" evidence="1">
    <location>
        <begin position="182"/>
        <end position="192"/>
    </location>
</feature>